<dbReference type="Gene3D" id="1.25.40.1040">
    <property type="match status" value="1"/>
</dbReference>
<dbReference type="Proteomes" id="UP000799324">
    <property type="component" value="Unassembled WGS sequence"/>
</dbReference>
<dbReference type="SUPFAM" id="SSF48452">
    <property type="entry name" value="TPR-like"/>
    <property type="match status" value="2"/>
</dbReference>
<keyword evidence="3 4" id="KW-0539">Nucleus</keyword>
<feature type="region of interest" description="Disordered" evidence="5">
    <location>
        <begin position="1009"/>
        <end position="1044"/>
    </location>
</feature>
<dbReference type="GO" id="GO:0005634">
    <property type="term" value="C:nucleus"/>
    <property type="evidence" value="ECO:0007669"/>
    <property type="project" value="UniProtKB-SubCell"/>
</dbReference>
<dbReference type="OrthoDB" id="26282at2759"/>
<reference evidence="7" key="1">
    <citation type="journal article" date="2020" name="Stud. Mycol.">
        <title>101 Dothideomycetes genomes: a test case for predicting lifestyles and emergence of pathogens.</title>
        <authorList>
            <person name="Haridas S."/>
            <person name="Albert R."/>
            <person name="Binder M."/>
            <person name="Bloem J."/>
            <person name="Labutti K."/>
            <person name="Salamov A."/>
            <person name="Andreopoulos B."/>
            <person name="Baker S."/>
            <person name="Barry K."/>
            <person name="Bills G."/>
            <person name="Bluhm B."/>
            <person name="Cannon C."/>
            <person name="Castanera R."/>
            <person name="Culley D."/>
            <person name="Daum C."/>
            <person name="Ezra D."/>
            <person name="Gonzalez J."/>
            <person name="Henrissat B."/>
            <person name="Kuo A."/>
            <person name="Liang C."/>
            <person name="Lipzen A."/>
            <person name="Lutzoni F."/>
            <person name="Magnuson J."/>
            <person name="Mondo S."/>
            <person name="Nolan M."/>
            <person name="Ohm R."/>
            <person name="Pangilinan J."/>
            <person name="Park H.-J."/>
            <person name="Ramirez L."/>
            <person name="Alfaro M."/>
            <person name="Sun H."/>
            <person name="Tritt A."/>
            <person name="Yoshinaga Y."/>
            <person name="Zwiers L.-H."/>
            <person name="Turgeon B."/>
            <person name="Goodwin S."/>
            <person name="Spatafora J."/>
            <person name="Crous P."/>
            <person name="Grigoriev I."/>
        </authorList>
    </citation>
    <scope>NUCLEOTIDE SEQUENCE</scope>
    <source>
        <strain evidence="7">CBS 122681</strain>
    </source>
</reference>
<evidence type="ECO:0000313" key="8">
    <source>
        <dbReference type="Proteomes" id="UP000799324"/>
    </source>
</evidence>
<dbReference type="GO" id="GO:0003729">
    <property type="term" value="F:mRNA binding"/>
    <property type="evidence" value="ECO:0007669"/>
    <property type="project" value="TreeGrafter"/>
</dbReference>
<evidence type="ECO:0000313" key="7">
    <source>
        <dbReference type="EMBL" id="KAF2648092.1"/>
    </source>
</evidence>
<name>A0A6A6SKZ5_9PLEO</name>
<feature type="compositionally biased region" description="Acidic residues" evidence="5">
    <location>
        <begin position="37"/>
        <end position="48"/>
    </location>
</feature>
<gene>
    <name evidence="7" type="ORF">K491DRAFT_699180</name>
</gene>
<dbReference type="PANTHER" id="PTHR19980:SF0">
    <property type="entry name" value="CLEAVAGE STIMULATION FACTOR SUBUNIT 3"/>
    <property type="match status" value="1"/>
</dbReference>
<evidence type="ECO:0000256" key="2">
    <source>
        <dbReference type="ARBA" id="ARBA00022737"/>
    </source>
</evidence>
<feature type="compositionally biased region" description="Acidic residues" evidence="5">
    <location>
        <begin position="642"/>
        <end position="651"/>
    </location>
</feature>
<dbReference type="GO" id="GO:0180010">
    <property type="term" value="P:co-transcriptional mRNA 3'-end processing, cleavage and polyadenylation pathway"/>
    <property type="evidence" value="ECO:0007669"/>
    <property type="project" value="UniProtKB-UniRule"/>
</dbReference>
<evidence type="ECO:0000256" key="1">
    <source>
        <dbReference type="ARBA" id="ARBA00002863"/>
    </source>
</evidence>
<keyword evidence="4" id="KW-0963">Cytoplasm</keyword>
<evidence type="ECO:0000256" key="5">
    <source>
        <dbReference type="SAM" id="MobiDB-lite"/>
    </source>
</evidence>
<dbReference type="EMBL" id="MU004558">
    <property type="protein sequence ID" value="KAF2648092.1"/>
    <property type="molecule type" value="Genomic_DNA"/>
</dbReference>
<accession>A0A6A6SKZ5</accession>
<feature type="region of interest" description="Disordered" evidence="5">
    <location>
        <begin position="628"/>
        <end position="658"/>
    </location>
</feature>
<sequence length="1044" mass="116348">MADMDPELAFLNAQKEYDPASVFPGAAAAVEQPAQADAEDDDEEEEYDPSTAYPSYPAQSNGSPSEQSASMPESVANSPPTAAEGGLKPQPAAAAAPSPSKQPRTMGGFVVESEDEEDEVPAVSHAQAAGSALLNANGVSNSPQRSVTNTPSNTLAPTNVPLHSAQDLGQSGVLPPPSVTTNAAASIQSPAVPNGGTPVPDTTKTGASDLLTAASARPSAAPVTPIPASLPKQRLPQDRIGILEDRIAEDPRGDIEAWQSLIEEHRRRHKIDDARAVYERFFKVFPTAAEFWIQWVNMETDLDDLKNAERIFERSITSNPHVGLWLTYINYTRRIHNVHTDDRSRGVITQVYEFVLDQIGIDTNSGPIWLGYIDFIKSDAGVIGGNNWQDRQKVDLLRKTYQRATAVPMNATLEIWREYDKFELGLNKMTGRKHLQERSPFYMTARSANNVLDNITKGIVRTTLPRLPPMDGFDGYADYMKQVQLWRNWIHWEKDDPLLVKDENRAQYNKRVVYLYRQALMALRFWPELWCDAAEWCFENDLEQEGNTFLSQGIDANPESCLLAFRRAHQIELKGDFEEGEAGVLKKGEAVREPLDRVLDELYSLVEKTKIRKEFTIARANETFAAQQAAEEAARANAARDSDDDDDDEAEAANRRKEKDEAFKRQLLGISAGFNEQTMTLKKTITYVWIALMRTMRRIQGKGRPDPPKGIPAGFRGIFKDARARGHITSDLYVASAGIEHHCYQDLAATKIFDRGMKLHPEDEEFALQYIKHLVNMNDATNARAVFETVVNRLTQKPENVHRAKGLFVYFHEYESRFGELAQIVKLEKRMHDLFPEDPQLALFSQRYSAPTFDPTKCRPIISQKSQMKPVIPVLPTIEAPPVALPHIQESRPSPVINSPRMAPAMPSIANSPKRPFDEVDNEPAQPRKIPRGESPLKGAAGRRLDAARRNMARASEVSNMPTAPAPAPLPREITFLLSIIPGAHAYQATTFNPERLVALLRRTDLNKPQFPGAVPQQTPTPVISQPPPMNQWGAQPPMGYYGR</sequence>
<feature type="compositionally biased region" description="Polar residues" evidence="5">
    <location>
        <begin position="57"/>
        <end position="80"/>
    </location>
</feature>
<evidence type="ECO:0000259" key="6">
    <source>
        <dbReference type="Pfam" id="PF05843"/>
    </source>
</evidence>
<dbReference type="SMART" id="SM00386">
    <property type="entry name" value="HAT"/>
    <property type="match status" value="7"/>
</dbReference>
<evidence type="ECO:0000256" key="3">
    <source>
        <dbReference type="ARBA" id="ARBA00023242"/>
    </source>
</evidence>
<feature type="compositionally biased region" description="Polar residues" evidence="5">
    <location>
        <begin position="137"/>
        <end position="157"/>
    </location>
</feature>
<feature type="compositionally biased region" description="Low complexity" evidence="5">
    <location>
        <begin position="88"/>
        <end position="103"/>
    </location>
</feature>
<comment type="subcellular location">
    <subcellularLocation>
        <location evidence="4">Nucleus</location>
    </subcellularLocation>
    <subcellularLocation>
        <location evidence="4">Cytoplasm</location>
    </subcellularLocation>
    <text evidence="4">Nucleus and/or cytoplasm.</text>
</comment>
<dbReference type="Pfam" id="PF05843">
    <property type="entry name" value="Suf"/>
    <property type="match status" value="1"/>
</dbReference>
<dbReference type="GO" id="GO:0005737">
    <property type="term" value="C:cytoplasm"/>
    <property type="evidence" value="ECO:0007669"/>
    <property type="project" value="UniProtKB-SubCell"/>
</dbReference>
<proteinExistence type="predicted"/>
<dbReference type="InterPro" id="IPR011990">
    <property type="entry name" value="TPR-like_helical_dom_sf"/>
</dbReference>
<dbReference type="AlphaFoldDB" id="A0A6A6SKZ5"/>
<dbReference type="InterPro" id="IPR003107">
    <property type="entry name" value="HAT"/>
</dbReference>
<feature type="compositionally biased region" description="Low complexity" evidence="5">
    <location>
        <begin position="26"/>
        <end position="36"/>
    </location>
</feature>
<feature type="domain" description="Suppressor of forked" evidence="6">
    <location>
        <begin position="238"/>
        <end position="857"/>
    </location>
</feature>
<feature type="region of interest" description="Disordered" evidence="5">
    <location>
        <begin position="22"/>
        <end position="182"/>
    </location>
</feature>
<keyword evidence="2" id="KW-0677">Repeat</keyword>
<keyword evidence="8" id="KW-1185">Reference proteome</keyword>
<feature type="compositionally biased region" description="Basic and acidic residues" evidence="5">
    <location>
        <begin position="632"/>
        <end position="641"/>
    </location>
</feature>
<comment type="function">
    <text evidence="1 4">Component of the cleavage factor IA (CFIA) complex, which is involved in the endonucleolytic cleavage during polyadenylation-dependent pre-mRNA 3'-end formation.</text>
</comment>
<dbReference type="InterPro" id="IPR008847">
    <property type="entry name" value="Suf"/>
</dbReference>
<protein>
    <recommendedName>
        <fullName evidence="4">mRNA 3'-end-processing protein RNA14</fullName>
    </recommendedName>
</protein>
<dbReference type="InterPro" id="IPR045243">
    <property type="entry name" value="Rna14-like"/>
</dbReference>
<dbReference type="PANTHER" id="PTHR19980">
    <property type="entry name" value="RNA CLEAVAGE STIMULATION FACTOR"/>
    <property type="match status" value="1"/>
</dbReference>
<keyword evidence="4" id="KW-0507">mRNA processing</keyword>
<feature type="region of interest" description="Disordered" evidence="5">
    <location>
        <begin position="892"/>
        <end position="943"/>
    </location>
</feature>
<evidence type="ECO:0000256" key="4">
    <source>
        <dbReference type="RuleBase" id="RU369035"/>
    </source>
</evidence>
<organism evidence="7 8">
    <name type="scientific">Lophiostoma macrostomum CBS 122681</name>
    <dbReference type="NCBI Taxonomy" id="1314788"/>
    <lineage>
        <taxon>Eukaryota</taxon>
        <taxon>Fungi</taxon>
        <taxon>Dikarya</taxon>
        <taxon>Ascomycota</taxon>
        <taxon>Pezizomycotina</taxon>
        <taxon>Dothideomycetes</taxon>
        <taxon>Pleosporomycetidae</taxon>
        <taxon>Pleosporales</taxon>
        <taxon>Lophiostomataceae</taxon>
        <taxon>Lophiostoma</taxon>
    </lineage>
</organism>